<feature type="signal peptide" evidence="5">
    <location>
        <begin position="1"/>
        <end position="24"/>
    </location>
</feature>
<keyword evidence="2" id="KW-0547">Nucleotide-binding</keyword>
<dbReference type="PROSITE" id="PS00298">
    <property type="entry name" value="HSP90"/>
    <property type="match status" value="1"/>
</dbReference>
<evidence type="ECO:0000256" key="2">
    <source>
        <dbReference type="ARBA" id="ARBA00022741"/>
    </source>
</evidence>
<name>A0ABN9RYB0_9DINO</name>
<sequence length="591" mass="64405">MLLDFVSIATILTLLIITSTSVGPKQWALALPTLQPLLHCVCMCACHVGDVLEAVLALCEPYAKKRLPVRGSFGQARGVTGLGFSWLHGHVEAFTRASSRLVTVAHRRHVAREHHSASTWSELFTQDFPSTPTLAVFGHLAAAADLSVLSVRACAICARSKDLTGSDVGPPPAAPTSTVAQYIGNGQTSSVRELRDPPPCLGLKEVTPLWQLLLAQEGVRDPAAARAAMPTHCTEADRFGGMADAQGWRSKCDRYRGAAPMREWKCGQRPLGMLICRPVAADLGSRAQGLPPFNDLATAVSDMSWNANWFCERCLADHWNARPTDVARKLAKGGARAATALNQFQPLRSYRDHKARGAPLWAIFMATIGCGASRTAVDGKCDEKKLVMEMMAFFQDQLPTATVSQVSEIAGHFRIETHGEQDDQEQQRMIMWQFSPSRGFGKVIDGRMQQLVLAEGGDVENYEFQAEVGKVMDIIVNSLYSNKDVFLRELVSNAADACDKKRFLALTEGDAPPEAMKLRITTDKEKRTLTIEDNGVGMQKAELVENLGRIARSGTANFVKELQSGSDDVSLIGQFGVGFYSAFLVANKVEV</sequence>
<comment type="caution">
    <text evidence="6">The sequence shown here is derived from an EMBL/GenBank/DDBJ whole genome shotgun (WGS) entry which is preliminary data.</text>
</comment>
<keyword evidence="5" id="KW-0732">Signal</keyword>
<dbReference type="PRINTS" id="PR00775">
    <property type="entry name" value="HEATSHOCK90"/>
</dbReference>
<gene>
    <name evidence="6" type="ORF">PCOR1329_LOCUS24657</name>
</gene>
<evidence type="ECO:0000313" key="7">
    <source>
        <dbReference type="Proteomes" id="UP001189429"/>
    </source>
</evidence>
<accession>A0ABN9RYB0</accession>
<keyword evidence="4" id="KW-0143">Chaperone</keyword>
<keyword evidence="7" id="KW-1185">Reference proteome</keyword>
<evidence type="ECO:0008006" key="8">
    <source>
        <dbReference type="Google" id="ProtNLM"/>
    </source>
</evidence>
<reference evidence="6" key="1">
    <citation type="submission" date="2023-10" db="EMBL/GenBank/DDBJ databases">
        <authorList>
            <person name="Chen Y."/>
            <person name="Shah S."/>
            <person name="Dougan E. K."/>
            <person name="Thang M."/>
            <person name="Chan C."/>
        </authorList>
    </citation>
    <scope>NUCLEOTIDE SEQUENCE [LARGE SCALE GENOMIC DNA]</scope>
</reference>
<protein>
    <recommendedName>
        <fullName evidence="8">Histidine kinase/HSP90-like ATPase domain-containing protein</fullName>
    </recommendedName>
</protein>
<dbReference type="PANTHER" id="PTHR11528">
    <property type="entry name" value="HEAT SHOCK PROTEIN 90 FAMILY MEMBER"/>
    <property type="match status" value="1"/>
</dbReference>
<feature type="chain" id="PRO_5046609550" description="Histidine kinase/HSP90-like ATPase domain-containing protein" evidence="5">
    <location>
        <begin position="25"/>
        <end position="591"/>
    </location>
</feature>
<evidence type="ECO:0000256" key="5">
    <source>
        <dbReference type="SAM" id="SignalP"/>
    </source>
</evidence>
<evidence type="ECO:0000256" key="3">
    <source>
        <dbReference type="ARBA" id="ARBA00022840"/>
    </source>
</evidence>
<dbReference type="SUPFAM" id="SSF55874">
    <property type="entry name" value="ATPase domain of HSP90 chaperone/DNA topoisomerase II/histidine kinase"/>
    <property type="match status" value="1"/>
</dbReference>
<comment type="similarity">
    <text evidence="1">Belongs to the heat shock protein 90 family.</text>
</comment>
<keyword evidence="3" id="KW-0067">ATP-binding</keyword>
<organism evidence="6 7">
    <name type="scientific">Prorocentrum cordatum</name>
    <dbReference type="NCBI Taxonomy" id="2364126"/>
    <lineage>
        <taxon>Eukaryota</taxon>
        <taxon>Sar</taxon>
        <taxon>Alveolata</taxon>
        <taxon>Dinophyceae</taxon>
        <taxon>Prorocentrales</taxon>
        <taxon>Prorocentraceae</taxon>
        <taxon>Prorocentrum</taxon>
    </lineage>
</organism>
<dbReference type="Gene3D" id="3.30.565.10">
    <property type="entry name" value="Histidine kinase-like ATPase, C-terminal domain"/>
    <property type="match status" value="1"/>
</dbReference>
<dbReference type="InterPro" id="IPR001404">
    <property type="entry name" value="Hsp90_fam"/>
</dbReference>
<evidence type="ECO:0000256" key="4">
    <source>
        <dbReference type="ARBA" id="ARBA00023186"/>
    </source>
</evidence>
<dbReference type="Pfam" id="PF13589">
    <property type="entry name" value="HATPase_c_3"/>
    <property type="match status" value="1"/>
</dbReference>
<dbReference type="InterPro" id="IPR036890">
    <property type="entry name" value="HATPase_C_sf"/>
</dbReference>
<dbReference type="InterPro" id="IPR019805">
    <property type="entry name" value="Heat_shock_protein_90_CS"/>
</dbReference>
<evidence type="ECO:0000256" key="1">
    <source>
        <dbReference type="ARBA" id="ARBA00008239"/>
    </source>
</evidence>
<dbReference type="InterPro" id="IPR020575">
    <property type="entry name" value="Hsp90_N"/>
</dbReference>
<evidence type="ECO:0000313" key="6">
    <source>
        <dbReference type="EMBL" id="CAK0824179.1"/>
    </source>
</evidence>
<dbReference type="EMBL" id="CAUYUJ010008524">
    <property type="protein sequence ID" value="CAK0824179.1"/>
    <property type="molecule type" value="Genomic_DNA"/>
</dbReference>
<dbReference type="Proteomes" id="UP001189429">
    <property type="component" value="Unassembled WGS sequence"/>
</dbReference>
<dbReference type="CDD" id="cd16927">
    <property type="entry name" value="HATPase_Hsp90-like"/>
    <property type="match status" value="1"/>
</dbReference>
<proteinExistence type="inferred from homology"/>